<comment type="caution">
    <text evidence="2">The sequence shown here is derived from an EMBL/GenBank/DDBJ whole genome shotgun (WGS) entry which is preliminary data.</text>
</comment>
<reference evidence="2 3" key="1">
    <citation type="journal article" date="2019" name="Sci. Rep.">
        <title>Orb-weaving spider Araneus ventricosus genome elucidates the spidroin gene catalogue.</title>
        <authorList>
            <person name="Kono N."/>
            <person name="Nakamura H."/>
            <person name="Ohtoshi R."/>
            <person name="Moran D.A.P."/>
            <person name="Shinohara A."/>
            <person name="Yoshida Y."/>
            <person name="Fujiwara M."/>
            <person name="Mori M."/>
            <person name="Tomita M."/>
            <person name="Arakawa K."/>
        </authorList>
    </citation>
    <scope>NUCLEOTIDE SEQUENCE [LARGE SCALE GENOMIC DNA]</scope>
</reference>
<evidence type="ECO:0000313" key="3">
    <source>
        <dbReference type="Proteomes" id="UP000499080"/>
    </source>
</evidence>
<gene>
    <name evidence="2" type="ORF">AVEN_83362_1</name>
</gene>
<proteinExistence type="predicted"/>
<protein>
    <submittedName>
        <fullName evidence="2">Uncharacterized protein</fullName>
    </submittedName>
</protein>
<feature type="compositionally biased region" description="Basic residues" evidence="1">
    <location>
        <begin position="71"/>
        <end position="88"/>
    </location>
</feature>
<sequence length="88" mass="10133">MFRVESGIYYIFELPGLSKSVADRQLEEVLAVLDNDTSTTTSLTEDFPRTKSFQDILEEISPLPISSNKDTKRRKSVYTHRPKQITPR</sequence>
<keyword evidence="3" id="KW-1185">Reference proteome</keyword>
<dbReference type="AlphaFoldDB" id="A0A4Y1ZJX5"/>
<name>A0A4Y1ZJX5_ARAVE</name>
<accession>A0A4Y1ZJX5</accession>
<feature type="region of interest" description="Disordered" evidence="1">
    <location>
        <begin position="64"/>
        <end position="88"/>
    </location>
</feature>
<organism evidence="2 3">
    <name type="scientific">Araneus ventricosus</name>
    <name type="common">Orbweaver spider</name>
    <name type="synonym">Epeira ventricosa</name>
    <dbReference type="NCBI Taxonomy" id="182803"/>
    <lineage>
        <taxon>Eukaryota</taxon>
        <taxon>Metazoa</taxon>
        <taxon>Ecdysozoa</taxon>
        <taxon>Arthropoda</taxon>
        <taxon>Chelicerata</taxon>
        <taxon>Arachnida</taxon>
        <taxon>Araneae</taxon>
        <taxon>Araneomorphae</taxon>
        <taxon>Entelegynae</taxon>
        <taxon>Araneoidea</taxon>
        <taxon>Araneidae</taxon>
        <taxon>Araneus</taxon>
    </lineage>
</organism>
<dbReference type="Proteomes" id="UP000499080">
    <property type="component" value="Unassembled WGS sequence"/>
</dbReference>
<dbReference type="EMBL" id="BGPR01075238">
    <property type="protein sequence ID" value="GBL54243.1"/>
    <property type="molecule type" value="Genomic_DNA"/>
</dbReference>
<evidence type="ECO:0000313" key="2">
    <source>
        <dbReference type="EMBL" id="GBL54243.1"/>
    </source>
</evidence>
<evidence type="ECO:0000256" key="1">
    <source>
        <dbReference type="SAM" id="MobiDB-lite"/>
    </source>
</evidence>